<dbReference type="EMBL" id="CABDVU010000001">
    <property type="protein sequence ID" value="VTN15461.1"/>
    <property type="molecule type" value="Genomic_DNA"/>
</dbReference>
<evidence type="ECO:0000256" key="1">
    <source>
        <dbReference type="SAM" id="Coils"/>
    </source>
</evidence>
<dbReference type="AlphaFoldDB" id="A0A4U9DCB7"/>
<gene>
    <name evidence="2" type="ORF">NCTC9185_07549</name>
</gene>
<feature type="coiled-coil region" evidence="1">
    <location>
        <begin position="44"/>
        <end position="71"/>
    </location>
</feature>
<evidence type="ECO:0000313" key="2">
    <source>
        <dbReference type="EMBL" id="VTN15461.1"/>
    </source>
</evidence>
<dbReference type="Proteomes" id="UP000339249">
    <property type="component" value="Unassembled WGS sequence"/>
</dbReference>
<keyword evidence="1" id="KW-0175">Coiled coil</keyword>
<reference evidence="2 3" key="1">
    <citation type="submission" date="2019-04" db="EMBL/GenBank/DDBJ databases">
        <authorList>
            <consortium name="Pathogen Informatics"/>
        </authorList>
    </citation>
    <scope>NUCLEOTIDE SEQUENCE [LARGE SCALE GENOMIC DNA]</scope>
    <source>
        <strain evidence="2 3">NCTC9185</strain>
    </source>
</reference>
<protein>
    <submittedName>
        <fullName evidence="2">Uncharacterized protein</fullName>
    </submittedName>
</protein>
<accession>A0A4U9DCB7</accession>
<name>A0A4U9DCB7_RAOTE</name>
<organism evidence="2 3">
    <name type="scientific">Raoultella terrigena</name>
    <name type="common">Klebsiella terrigena</name>
    <dbReference type="NCBI Taxonomy" id="577"/>
    <lineage>
        <taxon>Bacteria</taxon>
        <taxon>Pseudomonadati</taxon>
        <taxon>Pseudomonadota</taxon>
        <taxon>Gammaproteobacteria</taxon>
        <taxon>Enterobacterales</taxon>
        <taxon>Enterobacteriaceae</taxon>
        <taxon>Klebsiella/Raoultella group</taxon>
        <taxon>Raoultella</taxon>
    </lineage>
</organism>
<evidence type="ECO:0000313" key="3">
    <source>
        <dbReference type="Proteomes" id="UP000339249"/>
    </source>
</evidence>
<proteinExistence type="predicted"/>
<sequence>MSANDLALKYSNAPAIERIGKLPHEEVIETLKEEVEDEVCGEIYQEHELELQAMEEQLGEASDEDREFEEMVEDFATAIKLAITLPWAQALPHLEKVLNDNPGYGREPPAAS</sequence>